<evidence type="ECO:0000256" key="2">
    <source>
        <dbReference type="ARBA" id="ARBA00022723"/>
    </source>
</evidence>
<proteinExistence type="inferred from homology"/>
<evidence type="ECO:0000256" key="4">
    <source>
        <dbReference type="ARBA" id="ARBA00023239"/>
    </source>
</evidence>
<comment type="caution">
    <text evidence="6">The sequence shown here is derived from an EMBL/GenBank/DDBJ whole genome shotgun (WGS) entry which is preliminary data.</text>
</comment>
<dbReference type="EMBL" id="JBFRYB010000001">
    <property type="protein sequence ID" value="MEX1665433.1"/>
    <property type="molecule type" value="Genomic_DNA"/>
</dbReference>
<keyword evidence="2" id="KW-0479">Metal-binding</keyword>
<dbReference type="InterPro" id="IPR006913">
    <property type="entry name" value="CENP-V/GFA"/>
</dbReference>
<keyword evidence="7" id="KW-1185">Reference proteome</keyword>
<sequence>MRYRIDGALKNARSCHCSRCRKAFSGAASAYAELESPKSFVWVAGAENVTRCSSQVDWGLGFCRTCGSTLCGYFKESVHGVTLGCVNGDPGIEIGAHIFVGSKAPWDHVGGDAPQFEGHQVRLP</sequence>
<keyword evidence="3" id="KW-0862">Zinc</keyword>
<evidence type="ECO:0000259" key="5">
    <source>
        <dbReference type="PROSITE" id="PS51891"/>
    </source>
</evidence>
<dbReference type="PROSITE" id="PS51891">
    <property type="entry name" value="CENP_V_GFA"/>
    <property type="match status" value="1"/>
</dbReference>
<protein>
    <submittedName>
        <fullName evidence="6">GFA family protein</fullName>
    </submittedName>
</protein>
<keyword evidence="4" id="KW-0456">Lyase</keyword>
<dbReference type="Proteomes" id="UP001557484">
    <property type="component" value="Unassembled WGS sequence"/>
</dbReference>
<dbReference type="Gene3D" id="3.90.1590.10">
    <property type="entry name" value="glutathione-dependent formaldehyde- activating enzyme (gfa)"/>
    <property type="match status" value="1"/>
</dbReference>
<dbReference type="PANTHER" id="PTHR33337:SF40">
    <property type="entry name" value="CENP-V_GFA DOMAIN-CONTAINING PROTEIN-RELATED"/>
    <property type="match status" value="1"/>
</dbReference>
<dbReference type="InterPro" id="IPR011057">
    <property type="entry name" value="Mss4-like_sf"/>
</dbReference>
<reference evidence="6 7" key="1">
    <citation type="journal article" date="2011" name="Int. J. Syst. Evol. Microbiol.">
        <title>Zhongshania antarctica gen. nov., sp. nov. and Zhongshania guokunii sp. nov., gammaproteobacteria respectively isolated from coastal attached (fast) ice and surface seawater of the Antarctic.</title>
        <authorList>
            <person name="Li H.J."/>
            <person name="Zhang X.Y."/>
            <person name="Chen C.X."/>
            <person name="Zhang Y.J."/>
            <person name="Gao Z.M."/>
            <person name="Yu Y."/>
            <person name="Chen X.L."/>
            <person name="Chen B."/>
            <person name="Zhang Y.Z."/>
        </authorList>
    </citation>
    <scope>NUCLEOTIDE SEQUENCE [LARGE SCALE GENOMIC DNA]</scope>
    <source>
        <strain evidence="6 7">R06B22</strain>
    </source>
</reference>
<name>A0ABV3TUY1_9GAMM</name>
<evidence type="ECO:0000256" key="3">
    <source>
        <dbReference type="ARBA" id="ARBA00022833"/>
    </source>
</evidence>
<organism evidence="6 7">
    <name type="scientific">Zhongshania arctica</name>
    <dbReference type="NCBI Taxonomy" id="3238302"/>
    <lineage>
        <taxon>Bacteria</taxon>
        <taxon>Pseudomonadati</taxon>
        <taxon>Pseudomonadota</taxon>
        <taxon>Gammaproteobacteria</taxon>
        <taxon>Cellvibrionales</taxon>
        <taxon>Spongiibacteraceae</taxon>
        <taxon>Zhongshania</taxon>
    </lineage>
</organism>
<dbReference type="Pfam" id="PF04828">
    <property type="entry name" value="GFA"/>
    <property type="match status" value="1"/>
</dbReference>
<feature type="domain" description="CENP-V/GFA" evidence="5">
    <location>
        <begin position="1"/>
        <end position="107"/>
    </location>
</feature>
<evidence type="ECO:0000313" key="7">
    <source>
        <dbReference type="Proteomes" id="UP001557484"/>
    </source>
</evidence>
<dbReference type="PANTHER" id="PTHR33337">
    <property type="entry name" value="GFA DOMAIN-CONTAINING PROTEIN"/>
    <property type="match status" value="1"/>
</dbReference>
<evidence type="ECO:0000256" key="1">
    <source>
        <dbReference type="ARBA" id="ARBA00005495"/>
    </source>
</evidence>
<gene>
    <name evidence="6" type="ORF">AB4875_08015</name>
</gene>
<dbReference type="SUPFAM" id="SSF51316">
    <property type="entry name" value="Mss4-like"/>
    <property type="match status" value="1"/>
</dbReference>
<evidence type="ECO:0000313" key="6">
    <source>
        <dbReference type="EMBL" id="MEX1665433.1"/>
    </source>
</evidence>
<comment type="similarity">
    <text evidence="1">Belongs to the Gfa family.</text>
</comment>
<accession>A0ABV3TUY1</accession>